<dbReference type="EC" id="3.1.3.2" evidence="3"/>
<keyword evidence="9" id="KW-1185">Reference proteome</keyword>
<reference evidence="8 9" key="1">
    <citation type="submission" date="2023-11" db="EMBL/GenBank/DDBJ databases">
        <title>Halocaridina rubra genome assembly.</title>
        <authorList>
            <person name="Smith C."/>
        </authorList>
    </citation>
    <scope>NUCLEOTIDE SEQUENCE [LARGE SCALE GENOMIC DNA]</scope>
    <source>
        <strain evidence="8">EP-1</strain>
        <tissue evidence="8">Whole</tissue>
    </source>
</reference>
<comment type="caution">
    <text evidence="8">The sequence shown here is derived from an EMBL/GenBank/DDBJ whole genome shotgun (WGS) entry which is preliminary data.</text>
</comment>
<dbReference type="InterPro" id="IPR050645">
    <property type="entry name" value="Histidine_acid_phosphatase"/>
</dbReference>
<dbReference type="CDD" id="cd07061">
    <property type="entry name" value="HP_HAP_like"/>
    <property type="match status" value="1"/>
</dbReference>
<keyword evidence="7" id="KW-0325">Glycoprotein</keyword>
<dbReference type="InterPro" id="IPR029033">
    <property type="entry name" value="His_PPase_superfam"/>
</dbReference>
<proteinExistence type="inferred from homology"/>
<evidence type="ECO:0000256" key="2">
    <source>
        <dbReference type="ARBA" id="ARBA00005375"/>
    </source>
</evidence>
<keyword evidence="5" id="KW-0378">Hydrolase</keyword>
<evidence type="ECO:0000256" key="6">
    <source>
        <dbReference type="ARBA" id="ARBA00023157"/>
    </source>
</evidence>
<gene>
    <name evidence="8" type="ORF">SK128_021475</name>
</gene>
<evidence type="ECO:0000256" key="4">
    <source>
        <dbReference type="ARBA" id="ARBA00022729"/>
    </source>
</evidence>
<evidence type="ECO:0000256" key="1">
    <source>
        <dbReference type="ARBA" id="ARBA00000032"/>
    </source>
</evidence>
<evidence type="ECO:0000256" key="3">
    <source>
        <dbReference type="ARBA" id="ARBA00012646"/>
    </source>
</evidence>
<keyword evidence="4" id="KW-0732">Signal</keyword>
<dbReference type="Pfam" id="PF00328">
    <property type="entry name" value="His_Phos_2"/>
    <property type="match status" value="1"/>
</dbReference>
<dbReference type="Proteomes" id="UP001381693">
    <property type="component" value="Unassembled WGS sequence"/>
</dbReference>
<organism evidence="8 9">
    <name type="scientific">Halocaridina rubra</name>
    <name type="common">Hawaiian red shrimp</name>
    <dbReference type="NCBI Taxonomy" id="373956"/>
    <lineage>
        <taxon>Eukaryota</taxon>
        <taxon>Metazoa</taxon>
        <taxon>Ecdysozoa</taxon>
        <taxon>Arthropoda</taxon>
        <taxon>Crustacea</taxon>
        <taxon>Multicrustacea</taxon>
        <taxon>Malacostraca</taxon>
        <taxon>Eumalacostraca</taxon>
        <taxon>Eucarida</taxon>
        <taxon>Decapoda</taxon>
        <taxon>Pleocyemata</taxon>
        <taxon>Caridea</taxon>
        <taxon>Atyoidea</taxon>
        <taxon>Atyidae</taxon>
        <taxon>Halocaridina</taxon>
    </lineage>
</organism>
<dbReference type="PANTHER" id="PTHR11567">
    <property type="entry name" value="ACID PHOSPHATASE-RELATED"/>
    <property type="match status" value="1"/>
</dbReference>
<dbReference type="EMBL" id="JAXCGZ010002069">
    <property type="protein sequence ID" value="KAK7084499.1"/>
    <property type="molecule type" value="Genomic_DNA"/>
</dbReference>
<dbReference type="PANTHER" id="PTHR11567:SF211">
    <property type="entry name" value="PROSTATIC ACID PHOSPHATASE"/>
    <property type="match status" value="1"/>
</dbReference>
<dbReference type="InterPro" id="IPR000560">
    <property type="entry name" value="His_Pase_clade-2"/>
</dbReference>
<dbReference type="AlphaFoldDB" id="A0AAN8XUK3"/>
<protein>
    <recommendedName>
        <fullName evidence="3">acid phosphatase</fullName>
        <ecNumber evidence="3">3.1.3.2</ecNumber>
    </recommendedName>
</protein>
<sequence>MYRHGDRAPITLYPNDPYQDPSTWPNGLGQLTKRGKEMHYALGKWLRNRYDGFINKRWIPEEVYIRSTDVDRTLMSAACNLAAFYYPDKVDRFDDGLAWMPTPIHTAPLTQDDLLAVDDSCPRIKKELELQENLPIVKNVTDESQKLFKFLSEMSGENITSIIDVDYLYDTLRIEALYNHTLPAWTESVLPQMKALSDFSFEIVAMSEELKRLRAGPIIKEIGNHMREKAEGKLEKQKMFVYSAHDTTLATLLLGLGVFNNIAPPYAATVLIELHKINDERFVQMFLRNDTNMVEKPYVLRLPGCSDPCSLDQWLNITSIVVPDDWMEECKCDEPYDFQINGATIA</sequence>
<accession>A0AAN8XUK3</accession>
<evidence type="ECO:0000313" key="9">
    <source>
        <dbReference type="Proteomes" id="UP001381693"/>
    </source>
</evidence>
<comment type="catalytic activity">
    <reaction evidence="1">
        <text>a phosphate monoester + H2O = an alcohol + phosphate</text>
        <dbReference type="Rhea" id="RHEA:15017"/>
        <dbReference type="ChEBI" id="CHEBI:15377"/>
        <dbReference type="ChEBI" id="CHEBI:30879"/>
        <dbReference type="ChEBI" id="CHEBI:43474"/>
        <dbReference type="ChEBI" id="CHEBI:67140"/>
        <dbReference type="EC" id="3.1.3.2"/>
    </reaction>
</comment>
<feature type="non-terminal residue" evidence="8">
    <location>
        <position position="346"/>
    </location>
</feature>
<dbReference type="SUPFAM" id="SSF53254">
    <property type="entry name" value="Phosphoglycerate mutase-like"/>
    <property type="match status" value="1"/>
</dbReference>
<evidence type="ECO:0000256" key="7">
    <source>
        <dbReference type="ARBA" id="ARBA00023180"/>
    </source>
</evidence>
<dbReference type="Gene3D" id="3.40.50.1240">
    <property type="entry name" value="Phosphoglycerate mutase-like"/>
    <property type="match status" value="1"/>
</dbReference>
<evidence type="ECO:0000256" key="5">
    <source>
        <dbReference type="ARBA" id="ARBA00022801"/>
    </source>
</evidence>
<evidence type="ECO:0000313" key="8">
    <source>
        <dbReference type="EMBL" id="KAK7084499.1"/>
    </source>
</evidence>
<dbReference type="GO" id="GO:0003993">
    <property type="term" value="F:acid phosphatase activity"/>
    <property type="evidence" value="ECO:0007669"/>
    <property type="project" value="UniProtKB-EC"/>
</dbReference>
<keyword evidence="6" id="KW-1015">Disulfide bond</keyword>
<comment type="similarity">
    <text evidence="2">Belongs to the histidine acid phosphatase family.</text>
</comment>
<name>A0AAN8XUK3_HALRR</name>